<keyword evidence="2" id="KW-1185">Reference proteome</keyword>
<name>A0A6A7BST9_9PEZI</name>
<proteinExistence type="predicted"/>
<sequence>MGLFKLLSKLPAKAKAASKFRHLGRLLKGGGAREVACPAVMNSPQLSLSSYVDTELDGGVPLLFFAADSTFNTQGGNISSDDSSDGGVYISSPPASIVNLPVISNGGNSVRSSSKGEPLSGQELDKALMSSPGGPWDAYAACQHEGVPSSVLASITTAGAQERCYRLEGRLRPLFCEVKQVYLARMATGRAFSTPGTDLRRVVNMFGPEAHLQRDLQR</sequence>
<protein>
    <submittedName>
        <fullName evidence="1">Uncharacterized protein</fullName>
    </submittedName>
</protein>
<gene>
    <name evidence="1" type="ORF">K470DRAFT_272722</name>
</gene>
<evidence type="ECO:0000313" key="2">
    <source>
        <dbReference type="Proteomes" id="UP000799421"/>
    </source>
</evidence>
<dbReference type="AlphaFoldDB" id="A0A6A7BST9"/>
<reference evidence="1" key="1">
    <citation type="journal article" date="2020" name="Stud. Mycol.">
        <title>101 Dothideomycetes genomes: a test case for predicting lifestyles and emergence of pathogens.</title>
        <authorList>
            <person name="Haridas S."/>
            <person name="Albert R."/>
            <person name="Binder M."/>
            <person name="Bloem J."/>
            <person name="Labutti K."/>
            <person name="Salamov A."/>
            <person name="Andreopoulos B."/>
            <person name="Baker S."/>
            <person name="Barry K."/>
            <person name="Bills G."/>
            <person name="Bluhm B."/>
            <person name="Cannon C."/>
            <person name="Castanera R."/>
            <person name="Culley D."/>
            <person name="Daum C."/>
            <person name="Ezra D."/>
            <person name="Gonzalez J."/>
            <person name="Henrissat B."/>
            <person name="Kuo A."/>
            <person name="Liang C."/>
            <person name="Lipzen A."/>
            <person name="Lutzoni F."/>
            <person name="Magnuson J."/>
            <person name="Mondo S."/>
            <person name="Nolan M."/>
            <person name="Ohm R."/>
            <person name="Pangilinan J."/>
            <person name="Park H.-J."/>
            <person name="Ramirez L."/>
            <person name="Alfaro M."/>
            <person name="Sun H."/>
            <person name="Tritt A."/>
            <person name="Yoshinaga Y."/>
            <person name="Zwiers L.-H."/>
            <person name="Turgeon B."/>
            <person name="Goodwin S."/>
            <person name="Spatafora J."/>
            <person name="Crous P."/>
            <person name="Grigoriev I."/>
        </authorList>
    </citation>
    <scope>NUCLEOTIDE SEQUENCE</scope>
    <source>
        <strain evidence="1">CBS 480.64</strain>
    </source>
</reference>
<dbReference type="Proteomes" id="UP000799421">
    <property type="component" value="Unassembled WGS sequence"/>
</dbReference>
<evidence type="ECO:0000313" key="1">
    <source>
        <dbReference type="EMBL" id="KAF2858142.1"/>
    </source>
</evidence>
<accession>A0A6A7BST9</accession>
<dbReference type="EMBL" id="MU006017">
    <property type="protein sequence ID" value="KAF2858142.1"/>
    <property type="molecule type" value="Genomic_DNA"/>
</dbReference>
<organism evidence="1 2">
    <name type="scientific">Piedraia hortae CBS 480.64</name>
    <dbReference type="NCBI Taxonomy" id="1314780"/>
    <lineage>
        <taxon>Eukaryota</taxon>
        <taxon>Fungi</taxon>
        <taxon>Dikarya</taxon>
        <taxon>Ascomycota</taxon>
        <taxon>Pezizomycotina</taxon>
        <taxon>Dothideomycetes</taxon>
        <taxon>Dothideomycetidae</taxon>
        <taxon>Capnodiales</taxon>
        <taxon>Piedraiaceae</taxon>
        <taxon>Piedraia</taxon>
    </lineage>
</organism>